<reference evidence="1 2" key="1">
    <citation type="journal article" date="2015" name="Int. J. Syst. Evol. Microbiol.">
        <title>Nitrosospira lacus sp. nov., a psychrotolerant, ammonia-oxidizing bacterium from sandy lake sediment.</title>
        <authorList>
            <person name="Urakawa H."/>
            <person name="Garcia J.C."/>
            <person name="Nielsen J.L."/>
            <person name="Le V.Q."/>
            <person name="Kozlowski J.A."/>
            <person name="Stein L.Y."/>
            <person name="Lim C.K."/>
            <person name="Pommerening-Roser A."/>
            <person name="Martens-Habbena W."/>
            <person name="Stahl D.A."/>
            <person name="Klotz M.G."/>
        </authorList>
    </citation>
    <scope>NUCLEOTIDE SEQUENCE [LARGE SCALE GENOMIC DNA]</scope>
    <source>
        <strain evidence="1 2">APG3</strain>
    </source>
</reference>
<sequence length="97" mass="9963">MPVGCRGIGTVIEKGAEDAGGLVKRQRPAQHAAAVVVAGGLLFADHTGVVPESTANAITEIARDSINGPIMLILPKKWRIEGQTIAADATPSPAINL</sequence>
<dbReference type="EMBL" id="CP021106">
    <property type="protein sequence ID" value="ARO87755.1"/>
    <property type="molecule type" value="Genomic_DNA"/>
</dbReference>
<protein>
    <submittedName>
        <fullName evidence="1">Uncharacterized protein</fullName>
    </submittedName>
</protein>
<organism evidence="1 2">
    <name type="scientific">Nitrosospira lacus</name>
    <dbReference type="NCBI Taxonomy" id="1288494"/>
    <lineage>
        <taxon>Bacteria</taxon>
        <taxon>Pseudomonadati</taxon>
        <taxon>Pseudomonadota</taxon>
        <taxon>Betaproteobacteria</taxon>
        <taxon>Nitrosomonadales</taxon>
        <taxon>Nitrosomonadaceae</taxon>
        <taxon>Nitrosospira</taxon>
    </lineage>
</organism>
<keyword evidence="2" id="KW-1185">Reference proteome</keyword>
<evidence type="ECO:0000313" key="2">
    <source>
        <dbReference type="Proteomes" id="UP000012179"/>
    </source>
</evidence>
<accession>A0A1W6SPM8</accession>
<dbReference type="KEGG" id="nlc:EBAPG3_008225"/>
<dbReference type="Proteomes" id="UP000012179">
    <property type="component" value="Chromosome"/>
</dbReference>
<gene>
    <name evidence="1" type="ORF">EBAPG3_008225</name>
</gene>
<dbReference type="AlphaFoldDB" id="A0A1W6SPM8"/>
<evidence type="ECO:0000313" key="1">
    <source>
        <dbReference type="EMBL" id="ARO87755.1"/>
    </source>
</evidence>
<name>A0A1W6SPM8_9PROT</name>
<proteinExistence type="predicted"/>